<evidence type="ECO:0000313" key="3">
    <source>
        <dbReference type="Proteomes" id="UP000227088"/>
    </source>
</evidence>
<dbReference type="Gene3D" id="3.40.50.720">
    <property type="entry name" value="NAD(P)-binding Rossmann-like Domain"/>
    <property type="match status" value="1"/>
</dbReference>
<feature type="domain" description="NAD(P)-binding" evidence="1">
    <location>
        <begin position="7"/>
        <end position="207"/>
    </location>
</feature>
<evidence type="ECO:0000313" key="2">
    <source>
        <dbReference type="EMBL" id="OUS41470.1"/>
    </source>
</evidence>
<comment type="caution">
    <text evidence="2">The sequence shown here is derived from an EMBL/GenBank/DDBJ whole genome shotgun (WGS) entry which is preliminary data.</text>
</comment>
<dbReference type="SUPFAM" id="SSF51735">
    <property type="entry name" value="NAD(P)-binding Rossmann-fold domains"/>
    <property type="match status" value="1"/>
</dbReference>
<dbReference type="InterPro" id="IPR036291">
    <property type="entry name" value="NAD(P)-bd_dom_sf"/>
</dbReference>
<dbReference type="Proteomes" id="UP000227088">
    <property type="component" value="Unassembled WGS sequence"/>
</dbReference>
<reference evidence="3" key="1">
    <citation type="journal article" date="2017" name="Proc. Natl. Acad. Sci. U.S.A.">
        <title>Simulation of Deepwater Horizon oil plume reveals substrate specialization within a complex community of hydrocarbon degraders.</title>
        <authorList>
            <person name="Hu P."/>
            <person name="Dubinsky E.A."/>
            <person name="Probst A.J."/>
            <person name="Wang J."/>
            <person name="Sieber C.M.K."/>
            <person name="Tom L.M."/>
            <person name="Gardinali P."/>
            <person name="Banfield J.F."/>
            <person name="Atlas R.M."/>
            <person name="Andersen G.L."/>
        </authorList>
    </citation>
    <scope>NUCLEOTIDE SEQUENCE [LARGE SCALE GENOMIC DNA]</scope>
</reference>
<organism evidence="2 3">
    <name type="scientific">Oleispira antarctica</name>
    <dbReference type="NCBI Taxonomy" id="188908"/>
    <lineage>
        <taxon>Bacteria</taxon>
        <taxon>Pseudomonadati</taxon>
        <taxon>Pseudomonadota</taxon>
        <taxon>Gammaproteobacteria</taxon>
        <taxon>Oceanospirillales</taxon>
        <taxon>Oceanospirillaceae</taxon>
        <taxon>Oleispira</taxon>
    </lineage>
</organism>
<dbReference type="PANTHER" id="PTHR14097">
    <property type="entry name" value="OXIDOREDUCTASE HTATIP2"/>
    <property type="match status" value="1"/>
</dbReference>
<dbReference type="Pfam" id="PF13460">
    <property type="entry name" value="NAD_binding_10"/>
    <property type="match status" value="1"/>
</dbReference>
<dbReference type="PANTHER" id="PTHR14097:SF7">
    <property type="entry name" value="OXIDOREDUCTASE HTATIP2"/>
    <property type="match status" value="1"/>
</dbReference>
<protein>
    <recommendedName>
        <fullName evidence="1">NAD(P)-binding domain-containing protein</fullName>
    </recommendedName>
</protein>
<dbReference type="EMBL" id="MABE01000051">
    <property type="protein sequence ID" value="OUS41470.1"/>
    <property type="molecule type" value="Genomic_DNA"/>
</dbReference>
<accession>A0A1Y5HWJ0</accession>
<dbReference type="InterPro" id="IPR016040">
    <property type="entry name" value="NAD(P)-bd_dom"/>
</dbReference>
<evidence type="ECO:0000259" key="1">
    <source>
        <dbReference type="Pfam" id="PF13460"/>
    </source>
</evidence>
<gene>
    <name evidence="2" type="ORF">A9R00_00780</name>
</gene>
<dbReference type="AlphaFoldDB" id="A0A1Y5HWJ0"/>
<sequence>MRIVLLGATGLVGNHLLAQLLSSSDNNDVLVLGRTAPVVTDKRITFIQSDLSNKTELLQILTEHKEQHSVDILISCLGTTIKAAGSKQAFFRVDHDLILNTAGAARQYGIERMMLVSAINADAKSRVFYSKVKGQTEQDLISLGFKQLILIKPSLLMGSRGEFRLAESFSAPFMKLINPLLTGAVKKYRAIEGGDVAKCMVEQLKNPKQGVLEVYPADFL</sequence>
<proteinExistence type="predicted"/>
<name>A0A1Y5HWJ0_OLEAN</name>